<evidence type="ECO:0000256" key="3">
    <source>
        <dbReference type="ARBA" id="ARBA00022989"/>
    </source>
</evidence>
<keyword evidence="2 5" id="KW-0812">Transmembrane</keyword>
<dbReference type="PANTHER" id="PTHR36917:SF1">
    <property type="entry name" value="INNER MEMBRANE-SPANNING PROTEIN YCIB"/>
    <property type="match status" value="1"/>
</dbReference>
<comment type="subcellular location">
    <subcellularLocation>
        <location evidence="5">Cell inner membrane</location>
        <topology evidence="5">Multi-pass membrane protein</topology>
    </subcellularLocation>
</comment>
<dbReference type="AlphaFoldDB" id="A0A219B866"/>
<comment type="similarity">
    <text evidence="5">Belongs to the YciB family.</text>
</comment>
<keyword evidence="5" id="KW-0997">Cell inner membrane</keyword>
<name>A0A219B866_9SPHN</name>
<feature type="transmembrane region" description="Helical" evidence="5">
    <location>
        <begin position="146"/>
        <end position="168"/>
    </location>
</feature>
<dbReference type="Proteomes" id="UP000198462">
    <property type="component" value="Unassembled WGS sequence"/>
</dbReference>
<protein>
    <recommendedName>
        <fullName evidence="5">Inner membrane-spanning protein YciB</fullName>
    </recommendedName>
</protein>
<dbReference type="Pfam" id="PF04279">
    <property type="entry name" value="IspA"/>
    <property type="match status" value="1"/>
</dbReference>
<evidence type="ECO:0000256" key="2">
    <source>
        <dbReference type="ARBA" id="ARBA00022692"/>
    </source>
</evidence>
<dbReference type="GO" id="GO:0005886">
    <property type="term" value="C:plasma membrane"/>
    <property type="evidence" value="ECO:0007669"/>
    <property type="project" value="UniProtKB-SubCell"/>
</dbReference>
<dbReference type="EMBL" id="NFZT01000001">
    <property type="protein sequence ID" value="OWV34547.1"/>
    <property type="molecule type" value="Genomic_DNA"/>
</dbReference>
<sequence length="206" mass="22797">MTSAALGEGDGAQGKTHPLRTVLLDLGPLVVFFAVNALAPGDDVDQAVWATGAFMVAMTAAMIYTYWKDRKVTPMQLITLVLVGVFGGLTIYLHDEAFIQMKPTISYLLFAGILFGGLFTGRPLLKLVLAAGMPPLSDRGWRKMTLNWALFFTAMAVANELARAYLTFDQWVNFKVWGLTILGFVFALTQVPLLNRYARQKKTEER</sequence>
<gene>
    <name evidence="5" type="primary">yciB</name>
    <name evidence="6" type="ORF">B5C34_00220</name>
</gene>
<organism evidence="6 7">
    <name type="scientific">Pacificimonas flava</name>
    <dbReference type="NCBI Taxonomy" id="1234595"/>
    <lineage>
        <taxon>Bacteria</taxon>
        <taxon>Pseudomonadati</taxon>
        <taxon>Pseudomonadota</taxon>
        <taxon>Alphaproteobacteria</taxon>
        <taxon>Sphingomonadales</taxon>
        <taxon>Sphingosinicellaceae</taxon>
        <taxon>Pacificimonas</taxon>
    </lineage>
</organism>
<keyword evidence="3 5" id="KW-1133">Transmembrane helix</keyword>
<feature type="transmembrane region" description="Helical" evidence="5">
    <location>
        <begin position="174"/>
        <end position="194"/>
    </location>
</feature>
<evidence type="ECO:0000256" key="1">
    <source>
        <dbReference type="ARBA" id="ARBA00022475"/>
    </source>
</evidence>
<keyword evidence="7" id="KW-1185">Reference proteome</keyword>
<dbReference type="HAMAP" id="MF_00189">
    <property type="entry name" value="YciB"/>
    <property type="match status" value="1"/>
</dbReference>
<evidence type="ECO:0000313" key="7">
    <source>
        <dbReference type="Proteomes" id="UP000198462"/>
    </source>
</evidence>
<dbReference type="NCBIfam" id="TIGR00997">
    <property type="entry name" value="ispZ"/>
    <property type="match status" value="1"/>
</dbReference>
<keyword evidence="1 5" id="KW-1003">Cell membrane</keyword>
<feature type="transmembrane region" description="Helical" evidence="5">
    <location>
        <begin position="105"/>
        <end position="125"/>
    </location>
</feature>
<keyword evidence="4 5" id="KW-0472">Membrane</keyword>
<dbReference type="OrthoDB" id="9788219at2"/>
<proteinExistence type="inferred from homology"/>
<dbReference type="PANTHER" id="PTHR36917">
    <property type="entry name" value="INTRACELLULAR SEPTATION PROTEIN A-RELATED"/>
    <property type="match status" value="1"/>
</dbReference>
<dbReference type="InterPro" id="IPR006008">
    <property type="entry name" value="YciB"/>
</dbReference>
<comment type="function">
    <text evidence="5">Plays a role in cell envelope biogenesis, maintenance of cell envelope integrity and membrane homeostasis.</text>
</comment>
<evidence type="ECO:0000256" key="4">
    <source>
        <dbReference type="ARBA" id="ARBA00023136"/>
    </source>
</evidence>
<feature type="transmembrane region" description="Helical" evidence="5">
    <location>
        <begin position="22"/>
        <end position="41"/>
    </location>
</feature>
<evidence type="ECO:0000256" key="5">
    <source>
        <dbReference type="HAMAP-Rule" id="MF_00189"/>
    </source>
</evidence>
<accession>A0A219B866</accession>
<evidence type="ECO:0000313" key="6">
    <source>
        <dbReference type="EMBL" id="OWV34547.1"/>
    </source>
</evidence>
<feature type="transmembrane region" description="Helical" evidence="5">
    <location>
        <begin position="47"/>
        <end position="67"/>
    </location>
</feature>
<comment type="caution">
    <text evidence="6">The sequence shown here is derived from an EMBL/GenBank/DDBJ whole genome shotgun (WGS) entry which is preliminary data.</text>
</comment>
<reference evidence="7" key="1">
    <citation type="submission" date="2017-05" db="EMBL/GenBank/DDBJ databases">
        <authorList>
            <person name="Lin X."/>
        </authorList>
    </citation>
    <scope>NUCLEOTIDE SEQUENCE [LARGE SCALE GENOMIC DNA]</scope>
    <source>
        <strain evidence="7">JLT2012</strain>
    </source>
</reference>
<feature type="transmembrane region" description="Helical" evidence="5">
    <location>
        <begin position="74"/>
        <end position="93"/>
    </location>
</feature>